<dbReference type="RefSeq" id="WP_304560325.1">
    <property type="nucleotide sequence ID" value="NZ_JAUQSZ010000003.1"/>
</dbReference>
<evidence type="ECO:0000313" key="2">
    <source>
        <dbReference type="EMBL" id="MDO7841866.1"/>
    </source>
</evidence>
<gene>
    <name evidence="2" type="ORF">Q5H94_05980</name>
</gene>
<evidence type="ECO:0000259" key="1">
    <source>
        <dbReference type="Pfam" id="PF07238"/>
    </source>
</evidence>
<dbReference type="InterPro" id="IPR009875">
    <property type="entry name" value="PilZ_domain"/>
</dbReference>
<evidence type="ECO:0000313" key="3">
    <source>
        <dbReference type="Proteomes" id="UP001176468"/>
    </source>
</evidence>
<dbReference type="Proteomes" id="UP001176468">
    <property type="component" value="Unassembled WGS sequence"/>
</dbReference>
<accession>A0ABT8ZYM2</accession>
<dbReference type="Pfam" id="PF07238">
    <property type="entry name" value="PilZ"/>
    <property type="match status" value="1"/>
</dbReference>
<dbReference type="SUPFAM" id="SSF141371">
    <property type="entry name" value="PilZ domain-like"/>
    <property type="match status" value="1"/>
</dbReference>
<dbReference type="EMBL" id="JAUQSZ010000003">
    <property type="protein sequence ID" value="MDO7841866.1"/>
    <property type="molecule type" value="Genomic_DNA"/>
</dbReference>
<protein>
    <submittedName>
        <fullName evidence="2">PilZ domain-containing protein</fullName>
    </submittedName>
</protein>
<name>A0ABT8ZYM2_9SPHN</name>
<reference evidence="2" key="1">
    <citation type="submission" date="2023-07" db="EMBL/GenBank/DDBJ databases">
        <authorList>
            <person name="Kim M.K."/>
        </authorList>
    </citation>
    <scope>NUCLEOTIDE SEQUENCE</scope>
    <source>
        <strain evidence="2">CA1-15</strain>
    </source>
</reference>
<sequence length="104" mass="11109">MNCSSSLADGLTTDRRDARRLKAFAPTRLVDITGVRRAHVLNISSTGALLYCVGGADPRGVVTFDLPGMSINAAVQWVLADRFGVKFSVAVDTRDLATSLQQGQ</sequence>
<keyword evidence="3" id="KW-1185">Reference proteome</keyword>
<feature type="domain" description="PilZ" evidence="1">
    <location>
        <begin position="14"/>
        <end position="95"/>
    </location>
</feature>
<proteinExistence type="predicted"/>
<comment type="caution">
    <text evidence="2">The sequence shown here is derived from an EMBL/GenBank/DDBJ whole genome shotgun (WGS) entry which is preliminary data.</text>
</comment>
<organism evidence="2 3">
    <name type="scientific">Sphingomonas immobilis</name>
    <dbReference type="NCBI Taxonomy" id="3063997"/>
    <lineage>
        <taxon>Bacteria</taxon>
        <taxon>Pseudomonadati</taxon>
        <taxon>Pseudomonadota</taxon>
        <taxon>Alphaproteobacteria</taxon>
        <taxon>Sphingomonadales</taxon>
        <taxon>Sphingomonadaceae</taxon>
        <taxon>Sphingomonas</taxon>
    </lineage>
</organism>